<dbReference type="HOGENOM" id="CLU_111585_5_3_11"/>
<name>A0A011AJS2_9ACTN</name>
<evidence type="ECO:0000256" key="3">
    <source>
        <dbReference type="ARBA" id="ARBA00023163"/>
    </source>
</evidence>
<keyword evidence="1" id="KW-0805">Transcription regulation</keyword>
<dbReference type="OrthoDB" id="9800966at2"/>
<keyword evidence="3" id="KW-0804">Transcription</keyword>
<accession>A0A011AJS2</accession>
<gene>
    <name evidence="5" type="ORF">CryarDRAFT_3397</name>
</gene>
<protein>
    <submittedName>
        <fullName evidence="5">Putative transcriptional regulator</fullName>
    </submittedName>
</protein>
<dbReference type="PANTHER" id="PTHR33204:SF37">
    <property type="entry name" value="HTH-TYPE TRANSCRIPTIONAL REGULATOR YODB"/>
    <property type="match status" value="1"/>
</dbReference>
<keyword evidence="6" id="KW-1185">Reference proteome</keyword>
<evidence type="ECO:0000313" key="6">
    <source>
        <dbReference type="Proteomes" id="UP000021053"/>
    </source>
</evidence>
<keyword evidence="2" id="KW-0238">DNA-binding</keyword>
<dbReference type="PROSITE" id="PS51118">
    <property type="entry name" value="HTH_HXLR"/>
    <property type="match status" value="1"/>
</dbReference>
<dbReference type="GO" id="GO:0003677">
    <property type="term" value="F:DNA binding"/>
    <property type="evidence" value="ECO:0007669"/>
    <property type="project" value="UniProtKB-KW"/>
</dbReference>
<evidence type="ECO:0000256" key="2">
    <source>
        <dbReference type="ARBA" id="ARBA00023125"/>
    </source>
</evidence>
<organism evidence="5 6">
    <name type="scientific">Cryptosporangium arvum DSM 44712</name>
    <dbReference type="NCBI Taxonomy" id="927661"/>
    <lineage>
        <taxon>Bacteria</taxon>
        <taxon>Bacillati</taxon>
        <taxon>Actinomycetota</taxon>
        <taxon>Actinomycetes</taxon>
        <taxon>Cryptosporangiales</taxon>
        <taxon>Cryptosporangiaceae</taxon>
        <taxon>Cryptosporangium</taxon>
    </lineage>
</organism>
<dbReference type="Pfam" id="PF01638">
    <property type="entry name" value="HxlR"/>
    <property type="match status" value="1"/>
</dbReference>
<proteinExistence type="predicted"/>
<dbReference type="AlphaFoldDB" id="A0A011AJS2"/>
<evidence type="ECO:0000256" key="1">
    <source>
        <dbReference type="ARBA" id="ARBA00023015"/>
    </source>
</evidence>
<feature type="domain" description="HTH hxlR-type" evidence="4">
    <location>
        <begin position="17"/>
        <end position="116"/>
    </location>
</feature>
<dbReference type="Proteomes" id="UP000021053">
    <property type="component" value="Unassembled WGS sequence"/>
</dbReference>
<dbReference type="InterPro" id="IPR036390">
    <property type="entry name" value="WH_DNA-bd_sf"/>
</dbReference>
<dbReference type="EMBL" id="JFBT01000001">
    <property type="protein sequence ID" value="EXG82236.1"/>
    <property type="molecule type" value="Genomic_DNA"/>
</dbReference>
<comment type="caution">
    <text evidence="5">The sequence shown here is derived from an EMBL/GenBank/DDBJ whole genome shotgun (WGS) entry which is preliminary data.</text>
</comment>
<dbReference type="InterPro" id="IPR036388">
    <property type="entry name" value="WH-like_DNA-bd_sf"/>
</dbReference>
<evidence type="ECO:0000313" key="5">
    <source>
        <dbReference type="EMBL" id="EXG82236.1"/>
    </source>
</evidence>
<dbReference type="SUPFAM" id="SSF46785">
    <property type="entry name" value="Winged helix' DNA-binding domain"/>
    <property type="match status" value="1"/>
</dbReference>
<sequence length="131" mass="14693">MTQLPIRPSPEGAAAECRRVQSVLDTVGRRWSGGIMVAASRGARRFTDFRRAVPGISDRMLSQRLKELENLGLLSRTVVPSTPVQILYEPTARGLELLQLLQPLFRWGEKHLPALPPDESLIPTESEKPRR</sequence>
<dbReference type="Gene3D" id="1.10.10.10">
    <property type="entry name" value="Winged helix-like DNA-binding domain superfamily/Winged helix DNA-binding domain"/>
    <property type="match status" value="1"/>
</dbReference>
<dbReference type="PANTHER" id="PTHR33204">
    <property type="entry name" value="TRANSCRIPTIONAL REGULATOR, MARR FAMILY"/>
    <property type="match status" value="1"/>
</dbReference>
<dbReference type="InterPro" id="IPR002577">
    <property type="entry name" value="HTH_HxlR"/>
</dbReference>
<dbReference type="RefSeq" id="WP_051570388.1">
    <property type="nucleotide sequence ID" value="NZ_KK073874.1"/>
</dbReference>
<reference evidence="5 6" key="1">
    <citation type="submission" date="2013-07" db="EMBL/GenBank/DDBJ databases">
        <authorList>
            <consortium name="DOE Joint Genome Institute"/>
            <person name="Eisen J."/>
            <person name="Huntemann M."/>
            <person name="Han J."/>
            <person name="Chen A."/>
            <person name="Kyrpides N."/>
            <person name="Mavromatis K."/>
            <person name="Markowitz V."/>
            <person name="Palaniappan K."/>
            <person name="Ivanova N."/>
            <person name="Schaumberg A."/>
            <person name="Pati A."/>
            <person name="Liolios K."/>
            <person name="Nordberg H.P."/>
            <person name="Cantor M.N."/>
            <person name="Hua S.X."/>
            <person name="Woyke T."/>
        </authorList>
    </citation>
    <scope>NUCLEOTIDE SEQUENCE [LARGE SCALE GENOMIC DNA]</scope>
    <source>
        <strain evidence="5 6">DSM 44712</strain>
    </source>
</reference>
<evidence type="ECO:0000259" key="4">
    <source>
        <dbReference type="PROSITE" id="PS51118"/>
    </source>
</evidence>